<dbReference type="HOGENOM" id="CLU_149195_0_0_9"/>
<organism evidence="3 4">
    <name type="scientific">Alkalihalophilus pseudofirmus (strain ATCC BAA-2126 / JCM 17055 / OF4)</name>
    <name type="common">Bacillus pseudofirmus</name>
    <dbReference type="NCBI Taxonomy" id="398511"/>
    <lineage>
        <taxon>Bacteria</taxon>
        <taxon>Bacillati</taxon>
        <taxon>Bacillota</taxon>
        <taxon>Bacilli</taxon>
        <taxon>Bacillales</taxon>
        <taxon>Bacillaceae</taxon>
        <taxon>Alkalihalophilus</taxon>
    </lineage>
</organism>
<geneLocation type="plasmid" evidence="3 4">
    <name>pBpOF4-02</name>
</geneLocation>
<keyword evidence="3" id="KW-0614">Plasmid</keyword>
<keyword evidence="2" id="KW-0472">Membrane</keyword>
<dbReference type="AlphaFoldDB" id="D3G209"/>
<evidence type="ECO:0000313" key="3">
    <source>
        <dbReference type="EMBL" id="ADC52385.1"/>
    </source>
</evidence>
<gene>
    <name evidence="3" type="ordered locus">BpOF4_21949</name>
</gene>
<keyword evidence="2" id="KW-1133">Transmembrane helix</keyword>
<evidence type="ECO:0008006" key="5">
    <source>
        <dbReference type="Google" id="ProtNLM"/>
    </source>
</evidence>
<evidence type="ECO:0000256" key="1">
    <source>
        <dbReference type="SAM" id="MobiDB-lite"/>
    </source>
</evidence>
<feature type="transmembrane region" description="Helical" evidence="2">
    <location>
        <begin position="5"/>
        <end position="24"/>
    </location>
</feature>
<keyword evidence="2" id="KW-0812">Transmembrane</keyword>
<keyword evidence="4" id="KW-1185">Reference proteome</keyword>
<sequence>MKKSLIFIGLVGIISISIGLYLSFSNTQHSDEHSDLTDESPDYPINEQGQTYGKAPYSEGPVKEPDLIMAEGEDGVIGYVRAIDLDNNNSTPNQSIEDQKEIEREGYRSIPLFEYDGKTVVGEFRIYPSGTGLIQ</sequence>
<dbReference type="EMBL" id="CP001880">
    <property type="protein sequence ID" value="ADC52385.1"/>
    <property type="molecule type" value="Genomic_DNA"/>
</dbReference>
<dbReference type="Proteomes" id="UP000001544">
    <property type="component" value="Plasmid pBpOF4-02"/>
</dbReference>
<reference evidence="3 4" key="1">
    <citation type="journal article" date="2011" name="Environ. Microbiol.">
        <title>Genome of alkaliphilic Bacillus pseudofirmus OF4 reveals adaptations that support the ability to grow in an external pH range from 7.5 to 11.4.</title>
        <authorList>
            <person name="Janto B."/>
            <person name="Ahmed A."/>
            <person name="Ito M."/>
            <person name="Liu J."/>
            <person name="Hicks D.B."/>
            <person name="Pagni S."/>
            <person name="Fackelmayer O.J."/>
            <person name="Smith T.A."/>
            <person name="Earl J."/>
            <person name="Elbourne L.D."/>
            <person name="Hassan K."/>
            <person name="Paulsen I.T."/>
            <person name="Kolsto A.B."/>
            <person name="Tourasse N.J."/>
            <person name="Ehrlich G.D."/>
            <person name="Boissy R."/>
            <person name="Ivey D.M."/>
            <person name="Li G."/>
            <person name="Xue Y."/>
            <person name="Ma Y."/>
            <person name="Hu F.Z."/>
            <person name="Krulwich T.A."/>
        </authorList>
    </citation>
    <scope>NUCLEOTIDE SEQUENCE [LARGE SCALE GENOMIC DNA]</scope>
    <source>
        <strain evidence="4">ATCC BAA-2126 / JCM 17055 / OF4</strain>
    </source>
</reference>
<name>D3G209_ALKPO</name>
<evidence type="ECO:0000256" key="2">
    <source>
        <dbReference type="SAM" id="Phobius"/>
    </source>
</evidence>
<proteinExistence type="predicted"/>
<dbReference type="RefSeq" id="WP_012961287.1">
    <property type="nucleotide sequence ID" value="NC_013793.1"/>
</dbReference>
<evidence type="ECO:0000313" key="4">
    <source>
        <dbReference type="Proteomes" id="UP000001544"/>
    </source>
</evidence>
<dbReference type="KEGG" id="bpf:BpOF4_21949"/>
<protein>
    <recommendedName>
        <fullName evidence="5">Peptidase M56 BlaR1</fullName>
    </recommendedName>
</protein>
<feature type="region of interest" description="Disordered" evidence="1">
    <location>
        <begin position="29"/>
        <end position="62"/>
    </location>
</feature>
<accession>D3G209</accession>